<dbReference type="Proteomes" id="UP001442841">
    <property type="component" value="Chromosome"/>
</dbReference>
<protein>
    <submittedName>
        <fullName evidence="3">Serine hydrolase</fullName>
    </submittedName>
</protein>
<dbReference type="InterPro" id="IPR050789">
    <property type="entry name" value="Diverse_Enzym_Activities"/>
</dbReference>
<evidence type="ECO:0000313" key="4">
    <source>
        <dbReference type="Proteomes" id="UP001442841"/>
    </source>
</evidence>
<proteinExistence type="predicted"/>
<keyword evidence="3" id="KW-0378">Hydrolase</keyword>
<dbReference type="InterPro" id="IPR012338">
    <property type="entry name" value="Beta-lactam/transpept-like"/>
</dbReference>
<feature type="transmembrane region" description="Helical" evidence="1">
    <location>
        <begin position="461"/>
        <end position="481"/>
    </location>
</feature>
<dbReference type="Pfam" id="PF00144">
    <property type="entry name" value="Beta-lactamase"/>
    <property type="match status" value="1"/>
</dbReference>
<keyword evidence="1" id="KW-0472">Membrane</keyword>
<feature type="transmembrane region" description="Helical" evidence="1">
    <location>
        <begin position="371"/>
        <end position="394"/>
    </location>
</feature>
<reference evidence="3 4" key="1">
    <citation type="submission" date="2024-04" db="EMBL/GenBank/DDBJ databases">
        <title>Isolation of an actinomycete strain from pig manure.</title>
        <authorList>
            <person name="Gong T."/>
            <person name="Yu Z."/>
            <person name="An M."/>
            <person name="Wei C."/>
            <person name="Yang W."/>
            <person name="Liu L."/>
        </authorList>
    </citation>
    <scope>NUCLEOTIDE SEQUENCE [LARGE SCALE GENOMIC DNA]</scope>
    <source>
        <strain evidence="3 4">ZF39</strain>
    </source>
</reference>
<dbReference type="PANTHER" id="PTHR43283:SF3">
    <property type="entry name" value="BETA-LACTAMASE FAMILY PROTEIN (AFU_ORTHOLOGUE AFUA_5G07500)"/>
    <property type="match status" value="1"/>
</dbReference>
<sequence>MSRTPLALIALVALLTLAALWWGTPRPPHVSDDTAGDATLAAQLREHTRASGHQSVAAAVITADSITHAAIGEATPGSSTPIQPADPIELGSITKTFNGFLLADAITRGEVGADDPVSTHLPELADSPIGAVTLTELATHRGGVPPLPPSVTLPSIGHAFTGSNPYAGATEEEVLAEVRTLELLDGRGEVQYSNLGASLLGWALANAAGAPDWDAHVHERLLDPLGIDATFATGPADIPPGTVPGYTSNGFHPEAWTSPAYRPAGSSTYISPAATAAYAQAILTDRVPGAEAMDPRFDAGSGQRIGLAWFTREHAGRTLTWHNGGTAGFRTMLAIDREAGRAVFTVSNTDAAVDDLAFTLLTGEDQGSGGLPVWLLALIPGVATLMVAGAWWNALRGRDRVALLSGIGGAVFAVALARILGDWATVGAWVWIVLTIATAGATAVAIRRWPQLPWHPKRFRVLRWINAGISLGLAVAALVFIRI</sequence>
<gene>
    <name evidence="3" type="ORF">AADG42_02235</name>
</gene>
<evidence type="ECO:0000313" key="3">
    <source>
        <dbReference type="EMBL" id="XAN06171.1"/>
    </source>
</evidence>
<dbReference type="Gene3D" id="3.40.710.10">
    <property type="entry name" value="DD-peptidase/beta-lactamase superfamily"/>
    <property type="match status" value="1"/>
</dbReference>
<dbReference type="GO" id="GO:0016787">
    <property type="term" value="F:hydrolase activity"/>
    <property type="evidence" value="ECO:0007669"/>
    <property type="project" value="UniProtKB-KW"/>
</dbReference>
<feature type="transmembrane region" description="Helical" evidence="1">
    <location>
        <begin position="401"/>
        <end position="420"/>
    </location>
</feature>
<evidence type="ECO:0000259" key="2">
    <source>
        <dbReference type="Pfam" id="PF00144"/>
    </source>
</evidence>
<dbReference type="RefSeq" id="WP_425307603.1">
    <property type="nucleotide sequence ID" value="NZ_CP154795.1"/>
</dbReference>
<feature type="transmembrane region" description="Helical" evidence="1">
    <location>
        <begin position="426"/>
        <end position="449"/>
    </location>
</feature>
<organism evidence="3 4">
    <name type="scientific">Ammonicoccus fulvus</name>
    <dbReference type="NCBI Taxonomy" id="3138240"/>
    <lineage>
        <taxon>Bacteria</taxon>
        <taxon>Bacillati</taxon>
        <taxon>Actinomycetota</taxon>
        <taxon>Actinomycetes</taxon>
        <taxon>Propionibacteriales</taxon>
        <taxon>Propionibacteriaceae</taxon>
        <taxon>Ammonicoccus</taxon>
    </lineage>
</organism>
<feature type="domain" description="Beta-lactamase-related" evidence="2">
    <location>
        <begin position="45"/>
        <end position="352"/>
    </location>
</feature>
<keyword evidence="1" id="KW-0812">Transmembrane</keyword>
<evidence type="ECO:0000256" key="1">
    <source>
        <dbReference type="SAM" id="Phobius"/>
    </source>
</evidence>
<dbReference type="PANTHER" id="PTHR43283">
    <property type="entry name" value="BETA-LACTAMASE-RELATED"/>
    <property type="match status" value="1"/>
</dbReference>
<keyword evidence="4" id="KW-1185">Reference proteome</keyword>
<accession>A0ABZ3FND6</accession>
<keyword evidence="1" id="KW-1133">Transmembrane helix</keyword>
<dbReference type="EMBL" id="CP154795">
    <property type="protein sequence ID" value="XAN06171.1"/>
    <property type="molecule type" value="Genomic_DNA"/>
</dbReference>
<dbReference type="SUPFAM" id="SSF56601">
    <property type="entry name" value="beta-lactamase/transpeptidase-like"/>
    <property type="match status" value="1"/>
</dbReference>
<name>A0ABZ3FND6_9ACTN</name>
<dbReference type="InterPro" id="IPR001466">
    <property type="entry name" value="Beta-lactam-related"/>
</dbReference>